<protein>
    <submittedName>
        <fullName evidence="1">Uncharacterized protein</fullName>
    </submittedName>
</protein>
<gene>
    <name evidence="1" type="ORF">P3T76_009320</name>
</gene>
<evidence type="ECO:0000313" key="2">
    <source>
        <dbReference type="Proteomes" id="UP001259832"/>
    </source>
</evidence>
<reference evidence="1" key="1">
    <citation type="submission" date="2023-08" db="EMBL/GenBank/DDBJ databases">
        <title>Reference Genome Resource for the Citrus Pathogen Phytophthora citrophthora.</title>
        <authorList>
            <person name="Moller H."/>
            <person name="Coetzee B."/>
            <person name="Rose L.J."/>
            <person name="Van Niekerk J.M."/>
        </authorList>
    </citation>
    <scope>NUCLEOTIDE SEQUENCE</scope>
    <source>
        <strain evidence="1">STE-U-9442</strain>
    </source>
</reference>
<dbReference type="AlphaFoldDB" id="A0AAD9GGG4"/>
<dbReference type="EMBL" id="JASMQC010000018">
    <property type="protein sequence ID" value="KAK1938170.1"/>
    <property type="molecule type" value="Genomic_DNA"/>
</dbReference>
<sequence length="180" mass="19840">MPVEAAAMTLSDREVVDGASLRQLLKAAVTVLELENNERYSSEHEELPMKFVQIFCELIVKAGDPDAVLLFFKEHCKAIGGCKGNEGLIPSVTEIARTFDWSAVAEVVLALIDSEWEEEALSPMEFLLHVVDGLDEGEAQEALLKMIVEKASEMESKRCRLLGYCGSGLSVVKTRPILNQ</sequence>
<dbReference type="Proteomes" id="UP001259832">
    <property type="component" value="Unassembled WGS sequence"/>
</dbReference>
<accession>A0AAD9GGG4</accession>
<comment type="caution">
    <text evidence="1">The sequence shown here is derived from an EMBL/GenBank/DDBJ whole genome shotgun (WGS) entry which is preliminary data.</text>
</comment>
<name>A0AAD9GGG4_9STRA</name>
<keyword evidence="2" id="KW-1185">Reference proteome</keyword>
<evidence type="ECO:0000313" key="1">
    <source>
        <dbReference type="EMBL" id="KAK1938170.1"/>
    </source>
</evidence>
<proteinExistence type="predicted"/>
<organism evidence="1 2">
    <name type="scientific">Phytophthora citrophthora</name>
    <dbReference type="NCBI Taxonomy" id="4793"/>
    <lineage>
        <taxon>Eukaryota</taxon>
        <taxon>Sar</taxon>
        <taxon>Stramenopiles</taxon>
        <taxon>Oomycota</taxon>
        <taxon>Peronosporomycetes</taxon>
        <taxon>Peronosporales</taxon>
        <taxon>Peronosporaceae</taxon>
        <taxon>Phytophthora</taxon>
    </lineage>
</organism>